<sequence>MENPQNNQINSPNILIGPQKDIDQMINSCTTLEDEEVEWIEVTDDEGCEEKQKDGEVQKQELTQQKSPDNLESTITSIPTSYTQPEITEKISERLPDELSSISAVESDEQSEELTIPTTKDLLTGAAHKVAFSAGEEEGKENETKNEKNEEKVEEKEEKTPKPQSVQLTFFPTEKGEEEGNEDKNIKENTFEIPTIYFPKDGTLNEEAEKKKAAENEAERLLTEIGLKENKEGINEINKEENKNLNKLEEIEIKIQPFSYSKDDDSSNKEEKFLLQGDQENIKEKEENEEKIKTEESKVEETKFYEVPPTKNEIPQNTTLDEELNKPANVNYLIPEENKEEKILTETIILPKNVRFFEGKEERIGENKSNDEMSSLDEYELKLRRRSKEALELVDKICGLQAQEIEKKSPITRPTQFEMNKSVSSPKEKLKEALTAGVHGLSGSRGTVGMETKISESIIQMGGGPILDVECVSVSQSLLPFPMDCLLLPGNNLLVVDSDAGLLLISIESKQVLKQIIPEQNVWRNPECVCLGSGGNNGEEQTVFVLLEYNINNDKENKEENSFNPPTSPIKGILKERQSNEKSAEQNPSNQLKTEWRRYICRFSISDFSMVDRIEAPKWLRERVIWSCKMCSFSKFIYLAANTPNQGFLFELNCENGKWIECKGTRINSQFADVNYFASVGPVTELLLVETNRCYVQLISIYNSTVVSSRILGICERPGALCVDNYGNILIFDRSSSSVGLYSRAFLEKIGDLAFVERANCQLSARDGLIAILCKTTKELRLHKYLDKLNLINKQLFGENYFCGDEGKKKKKNIGRIEEEREDVEIIREPIPLMRA</sequence>
<feature type="region of interest" description="Disordered" evidence="1">
    <location>
        <begin position="44"/>
        <end position="84"/>
    </location>
</feature>
<feature type="compositionally biased region" description="Basic and acidic residues" evidence="1">
    <location>
        <begin position="141"/>
        <end position="161"/>
    </location>
</feature>
<reference evidence="3" key="1">
    <citation type="submission" date="2016-11" db="UniProtKB">
        <authorList>
            <consortium name="WormBaseParasite"/>
        </authorList>
    </citation>
    <scope>IDENTIFICATION</scope>
</reference>
<proteinExistence type="predicted"/>
<feature type="region of interest" description="Disordered" evidence="1">
    <location>
        <begin position="102"/>
        <end position="202"/>
    </location>
</feature>
<evidence type="ECO:0000313" key="2">
    <source>
        <dbReference type="Proteomes" id="UP000095281"/>
    </source>
</evidence>
<feature type="compositionally biased region" description="Polar residues" evidence="1">
    <location>
        <begin position="60"/>
        <end position="84"/>
    </location>
</feature>
<dbReference type="WBParaSite" id="MhA1_Contig206.frz3.gene5">
    <property type="protein sequence ID" value="MhA1_Contig206.frz3.gene5"/>
    <property type="gene ID" value="MhA1_Contig206.frz3.gene5"/>
</dbReference>
<feature type="compositionally biased region" description="Basic and acidic residues" evidence="1">
    <location>
        <begin position="280"/>
        <end position="301"/>
    </location>
</feature>
<feature type="region of interest" description="Disordered" evidence="1">
    <location>
        <begin position="260"/>
        <end position="301"/>
    </location>
</feature>
<feature type="compositionally biased region" description="Basic and acidic residues" evidence="1">
    <location>
        <begin position="261"/>
        <end position="273"/>
    </location>
</feature>
<protein>
    <submittedName>
        <fullName evidence="3">CNH domain-containing protein</fullName>
    </submittedName>
</protein>
<dbReference type="Proteomes" id="UP000095281">
    <property type="component" value="Unplaced"/>
</dbReference>
<accession>A0A1I8BFA8</accession>
<evidence type="ECO:0000256" key="1">
    <source>
        <dbReference type="SAM" id="MobiDB-lite"/>
    </source>
</evidence>
<feature type="compositionally biased region" description="Basic and acidic residues" evidence="1">
    <location>
        <begin position="49"/>
        <end position="59"/>
    </location>
</feature>
<organism evidence="2 3">
    <name type="scientific">Meloidogyne hapla</name>
    <name type="common">Root-knot nematode worm</name>
    <dbReference type="NCBI Taxonomy" id="6305"/>
    <lineage>
        <taxon>Eukaryota</taxon>
        <taxon>Metazoa</taxon>
        <taxon>Ecdysozoa</taxon>
        <taxon>Nematoda</taxon>
        <taxon>Chromadorea</taxon>
        <taxon>Rhabditida</taxon>
        <taxon>Tylenchina</taxon>
        <taxon>Tylenchomorpha</taxon>
        <taxon>Tylenchoidea</taxon>
        <taxon>Meloidogynidae</taxon>
        <taxon>Meloidogyninae</taxon>
        <taxon>Meloidogyne</taxon>
    </lineage>
</organism>
<keyword evidence="2" id="KW-1185">Reference proteome</keyword>
<evidence type="ECO:0000313" key="3">
    <source>
        <dbReference type="WBParaSite" id="MhA1_Contig206.frz3.gene5"/>
    </source>
</evidence>
<name>A0A1I8BFA8_MELHA</name>
<dbReference type="AlphaFoldDB" id="A0A1I8BFA8"/>